<name>A0A432Z4K3_9GAMM</name>
<feature type="chain" id="PRO_5018995207" evidence="1">
    <location>
        <begin position="24"/>
        <end position="169"/>
    </location>
</feature>
<dbReference type="EMBL" id="PIQF01000005">
    <property type="protein sequence ID" value="RUO72811.1"/>
    <property type="molecule type" value="Genomic_DNA"/>
</dbReference>
<accession>A0A432Z4K3</accession>
<protein>
    <submittedName>
        <fullName evidence="2">Uncharacterized protein</fullName>
    </submittedName>
</protein>
<dbReference type="OrthoDB" id="278786at2"/>
<evidence type="ECO:0000313" key="3">
    <source>
        <dbReference type="Proteomes" id="UP000287908"/>
    </source>
</evidence>
<organism evidence="2 3">
    <name type="scientific">Idiomarina seosinensis</name>
    <dbReference type="NCBI Taxonomy" id="281739"/>
    <lineage>
        <taxon>Bacteria</taxon>
        <taxon>Pseudomonadati</taxon>
        <taxon>Pseudomonadota</taxon>
        <taxon>Gammaproteobacteria</taxon>
        <taxon>Alteromonadales</taxon>
        <taxon>Idiomarinaceae</taxon>
        <taxon>Idiomarina</taxon>
    </lineage>
</organism>
<keyword evidence="1" id="KW-0732">Signal</keyword>
<dbReference type="Pfam" id="PF20420">
    <property type="entry name" value="DUF6702"/>
    <property type="match status" value="1"/>
</dbReference>
<proteinExistence type="predicted"/>
<reference evidence="2 3" key="1">
    <citation type="journal article" date="2011" name="Front. Microbiol.">
        <title>Genomic signatures of strain selection and enhancement in Bacillus atrophaeus var. globigii, a historical biowarfare simulant.</title>
        <authorList>
            <person name="Gibbons H.S."/>
            <person name="Broomall S.M."/>
            <person name="McNew L.A."/>
            <person name="Daligault H."/>
            <person name="Chapman C."/>
            <person name="Bruce D."/>
            <person name="Karavis M."/>
            <person name="Krepps M."/>
            <person name="McGregor P.A."/>
            <person name="Hong C."/>
            <person name="Park K.H."/>
            <person name="Akmal A."/>
            <person name="Feldman A."/>
            <person name="Lin J.S."/>
            <person name="Chang W.E."/>
            <person name="Higgs B.W."/>
            <person name="Demirev P."/>
            <person name="Lindquist J."/>
            <person name="Liem A."/>
            <person name="Fochler E."/>
            <person name="Read T.D."/>
            <person name="Tapia R."/>
            <person name="Johnson S."/>
            <person name="Bishop-Lilly K.A."/>
            <person name="Detter C."/>
            <person name="Han C."/>
            <person name="Sozhamannan S."/>
            <person name="Rosenzweig C.N."/>
            <person name="Skowronski E.W."/>
        </authorList>
    </citation>
    <scope>NUCLEOTIDE SEQUENCE [LARGE SCALE GENOMIC DNA]</scope>
    <source>
        <strain evidence="2 3">CL-SP19</strain>
    </source>
</reference>
<keyword evidence="3" id="KW-1185">Reference proteome</keyword>
<evidence type="ECO:0000313" key="2">
    <source>
        <dbReference type="EMBL" id="RUO72811.1"/>
    </source>
</evidence>
<dbReference type="AlphaFoldDB" id="A0A432Z4K3"/>
<dbReference type="InterPro" id="IPR046525">
    <property type="entry name" value="DUF6702"/>
</dbReference>
<evidence type="ECO:0000256" key="1">
    <source>
        <dbReference type="SAM" id="SignalP"/>
    </source>
</evidence>
<dbReference type="Proteomes" id="UP000287908">
    <property type="component" value="Unassembled WGS sequence"/>
</dbReference>
<feature type="signal peptide" evidence="1">
    <location>
        <begin position="1"/>
        <end position="23"/>
    </location>
</feature>
<dbReference type="RefSeq" id="WP_126785658.1">
    <property type="nucleotide sequence ID" value="NZ_PIQF01000005.1"/>
</dbReference>
<comment type="caution">
    <text evidence="2">The sequence shown here is derived from an EMBL/GenBank/DDBJ whole genome shotgun (WGS) entry which is preliminary data.</text>
</comment>
<gene>
    <name evidence="2" type="ORF">CWI81_12585</name>
</gene>
<sequence>MHRKALWLLAISGLMMQLPPAAAHKYFFGLTEISYNSRSNSVEVVHQYTLHDIQRAMTKQFGRDFRIDQPAAEQKLRKWVAKHFQLFDSSDQNVRLNWVGFEADFQNIWFYQELAQEKPDFCAWKVRNSLLMESFPAQVNTVNFLTDEKTHGVTLTNDSRYQGVKCLSD</sequence>